<dbReference type="Pfam" id="PF04116">
    <property type="entry name" value="FA_hydroxylase"/>
    <property type="match status" value="1"/>
</dbReference>
<dbReference type="GO" id="GO:0008610">
    <property type="term" value="P:lipid biosynthetic process"/>
    <property type="evidence" value="ECO:0007669"/>
    <property type="project" value="InterPro"/>
</dbReference>
<reference evidence="10 11" key="1">
    <citation type="submission" date="2020-04" db="EMBL/GenBank/DDBJ databases">
        <authorList>
            <person name="De Canck E."/>
        </authorList>
    </citation>
    <scope>NUCLEOTIDE SEQUENCE [LARGE SCALE GENOMIC DNA]</scope>
    <source>
        <strain evidence="10 11">LMG 29739</strain>
    </source>
</reference>
<evidence type="ECO:0000256" key="4">
    <source>
        <dbReference type="ARBA" id="ARBA00023002"/>
    </source>
</evidence>
<feature type="transmembrane region" description="Helical" evidence="8">
    <location>
        <begin position="79"/>
        <end position="101"/>
    </location>
</feature>
<dbReference type="PANTHER" id="PTHR21624:SF1">
    <property type="entry name" value="ALKYLGLYCEROL MONOOXYGENASE"/>
    <property type="match status" value="1"/>
</dbReference>
<keyword evidence="5" id="KW-0443">Lipid metabolism</keyword>
<dbReference type="AlphaFoldDB" id="A0A6J5E5L3"/>
<dbReference type="GO" id="GO:0005506">
    <property type="term" value="F:iron ion binding"/>
    <property type="evidence" value="ECO:0007669"/>
    <property type="project" value="InterPro"/>
</dbReference>
<feature type="region of interest" description="Disordered" evidence="7">
    <location>
        <begin position="386"/>
        <end position="405"/>
    </location>
</feature>
<evidence type="ECO:0000256" key="6">
    <source>
        <dbReference type="ARBA" id="ARBA00023136"/>
    </source>
</evidence>
<dbReference type="InterPro" id="IPR051689">
    <property type="entry name" value="Sterol_desaturase/TMEM195"/>
</dbReference>
<evidence type="ECO:0000256" key="2">
    <source>
        <dbReference type="ARBA" id="ARBA00022692"/>
    </source>
</evidence>
<evidence type="ECO:0000256" key="7">
    <source>
        <dbReference type="SAM" id="MobiDB-lite"/>
    </source>
</evidence>
<keyword evidence="4" id="KW-0560">Oxidoreductase</keyword>
<organism evidence="10 11">
    <name type="scientific">Paraburkholderia solisilvae</name>
    <dbReference type="NCBI Taxonomy" id="624376"/>
    <lineage>
        <taxon>Bacteria</taxon>
        <taxon>Pseudomonadati</taxon>
        <taxon>Pseudomonadota</taxon>
        <taxon>Betaproteobacteria</taxon>
        <taxon>Burkholderiales</taxon>
        <taxon>Burkholderiaceae</taxon>
        <taxon>Paraburkholderia</taxon>
    </lineage>
</organism>
<evidence type="ECO:0000256" key="5">
    <source>
        <dbReference type="ARBA" id="ARBA00023098"/>
    </source>
</evidence>
<dbReference type="GO" id="GO:0050479">
    <property type="term" value="F:glyceryl-ether monooxygenase activity"/>
    <property type="evidence" value="ECO:0007669"/>
    <property type="project" value="TreeGrafter"/>
</dbReference>
<dbReference type="GO" id="GO:0006643">
    <property type="term" value="P:membrane lipid metabolic process"/>
    <property type="evidence" value="ECO:0007669"/>
    <property type="project" value="TreeGrafter"/>
</dbReference>
<evidence type="ECO:0000313" key="10">
    <source>
        <dbReference type="EMBL" id="CAB3761720.1"/>
    </source>
</evidence>
<dbReference type="EMBL" id="CADIKF010000029">
    <property type="protein sequence ID" value="CAB3761720.1"/>
    <property type="molecule type" value="Genomic_DNA"/>
</dbReference>
<keyword evidence="11" id="KW-1185">Reference proteome</keyword>
<evidence type="ECO:0000259" key="9">
    <source>
        <dbReference type="Pfam" id="PF04116"/>
    </source>
</evidence>
<dbReference type="GO" id="GO:0016020">
    <property type="term" value="C:membrane"/>
    <property type="evidence" value="ECO:0007669"/>
    <property type="project" value="GOC"/>
</dbReference>
<protein>
    <recommendedName>
        <fullName evidence="9">Fatty acid hydroxylase domain-containing protein</fullName>
    </recommendedName>
</protein>
<dbReference type="PANTHER" id="PTHR21624">
    <property type="entry name" value="STEROL DESATURASE-RELATED PROTEIN"/>
    <property type="match status" value="1"/>
</dbReference>
<dbReference type="GO" id="GO:0012505">
    <property type="term" value="C:endomembrane system"/>
    <property type="evidence" value="ECO:0007669"/>
    <property type="project" value="UniProtKB-SubCell"/>
</dbReference>
<accession>A0A6J5E5L3</accession>
<evidence type="ECO:0000256" key="8">
    <source>
        <dbReference type="SAM" id="Phobius"/>
    </source>
</evidence>
<dbReference type="Proteomes" id="UP000494329">
    <property type="component" value="Unassembled WGS sequence"/>
</dbReference>
<evidence type="ECO:0000256" key="1">
    <source>
        <dbReference type="ARBA" id="ARBA00004127"/>
    </source>
</evidence>
<keyword evidence="6 8" id="KW-0472">Membrane</keyword>
<keyword evidence="2 8" id="KW-0812">Transmembrane</keyword>
<comment type="subcellular location">
    <subcellularLocation>
        <location evidence="1">Endomembrane system</location>
        <topology evidence="1">Multi-pass membrane protein</topology>
    </subcellularLocation>
</comment>
<sequence>MAHSLTLTYIVSLAFVGISLIEAFVLNWRSRHRGGEPFDWNEMRLSLIDMVGRKLIDLVPLSLAAPLLAFAWHHRIHTVAMPAVPMFFTVFLAQEFCYYWYHRTAHRMRLMWATHAVHHSPNQLTLATAYRLGWTTKFSGMGLFFLPLVWLGVRPEIAMLTLSINLWYQFWIHNTWTPKLGWLEYVINTPSAHRVHHASNLEYLDANYGGVLIVFDRIFGTYVAERKDLPCRYGLVTPTRTRNPFVVEFEHWATLVRDVVSAKNVRVALSHIFCPPGWLPDGKGETTEDMRRRAAEQAAVQARARALVRATEILWLAAAGHALKHPVATHPRMHQRGGEMAENQQEERIAEQAMHTPQLTIDDDIVRQDRRQLKALPHDDRIASRGLHRPADQRHGDHQRIEHVM</sequence>
<evidence type="ECO:0000313" key="11">
    <source>
        <dbReference type="Proteomes" id="UP000494329"/>
    </source>
</evidence>
<name>A0A6J5E5L3_9BURK</name>
<keyword evidence="3 8" id="KW-1133">Transmembrane helix</keyword>
<feature type="domain" description="Fatty acid hydroxylase" evidence="9">
    <location>
        <begin position="88"/>
        <end position="221"/>
    </location>
</feature>
<feature type="transmembrane region" description="Helical" evidence="8">
    <location>
        <begin position="6"/>
        <end position="26"/>
    </location>
</feature>
<dbReference type="InterPro" id="IPR006694">
    <property type="entry name" value="Fatty_acid_hydroxylase"/>
</dbReference>
<evidence type="ECO:0000256" key="3">
    <source>
        <dbReference type="ARBA" id="ARBA00022989"/>
    </source>
</evidence>
<gene>
    <name evidence="10" type="ORF">LMG29739_03696</name>
</gene>
<proteinExistence type="predicted"/>